<sequence>MQPSMKNSRVSLLSHRWYEILTHLDDEDSVRSKDVQPEYASEILEEFTTNRGELKRRASSFRDGRLLQLNSVKMTREFSRTTSRIASIRE</sequence>
<evidence type="ECO:0000313" key="2">
    <source>
        <dbReference type="Proteomes" id="UP001054889"/>
    </source>
</evidence>
<organism evidence="1 2">
    <name type="scientific">Eleusine coracana subsp. coracana</name>
    <dbReference type="NCBI Taxonomy" id="191504"/>
    <lineage>
        <taxon>Eukaryota</taxon>
        <taxon>Viridiplantae</taxon>
        <taxon>Streptophyta</taxon>
        <taxon>Embryophyta</taxon>
        <taxon>Tracheophyta</taxon>
        <taxon>Spermatophyta</taxon>
        <taxon>Magnoliopsida</taxon>
        <taxon>Liliopsida</taxon>
        <taxon>Poales</taxon>
        <taxon>Poaceae</taxon>
        <taxon>PACMAD clade</taxon>
        <taxon>Chloridoideae</taxon>
        <taxon>Cynodonteae</taxon>
        <taxon>Eleusininae</taxon>
        <taxon>Eleusine</taxon>
    </lineage>
</organism>
<gene>
    <name evidence="1" type="primary">gb24704</name>
    <name evidence="1" type="ORF">PR202_gb24704</name>
</gene>
<accession>A0AAV5FJD8</accession>
<dbReference type="Proteomes" id="UP001054889">
    <property type="component" value="Unassembled WGS sequence"/>
</dbReference>
<dbReference type="AlphaFoldDB" id="A0AAV5FJD8"/>
<comment type="caution">
    <text evidence="1">The sequence shown here is derived from an EMBL/GenBank/DDBJ whole genome shotgun (WGS) entry which is preliminary data.</text>
</comment>
<reference evidence="1" key="1">
    <citation type="journal article" date="2018" name="DNA Res.">
        <title>Multiple hybrid de novo genome assembly of finger millet, an orphan allotetraploid crop.</title>
        <authorList>
            <person name="Hatakeyama M."/>
            <person name="Aluri S."/>
            <person name="Balachadran M.T."/>
            <person name="Sivarajan S.R."/>
            <person name="Patrignani A."/>
            <person name="Gruter S."/>
            <person name="Poveda L."/>
            <person name="Shimizu-Inatsugi R."/>
            <person name="Baeten J."/>
            <person name="Francoijs K.J."/>
            <person name="Nataraja K.N."/>
            <person name="Reddy Y.A.N."/>
            <person name="Phadnis S."/>
            <person name="Ravikumar R.L."/>
            <person name="Schlapbach R."/>
            <person name="Sreeman S.M."/>
            <person name="Shimizu K.K."/>
        </authorList>
    </citation>
    <scope>NUCLEOTIDE SEQUENCE</scope>
</reference>
<name>A0AAV5FJD8_ELECO</name>
<keyword evidence="2" id="KW-1185">Reference proteome</keyword>
<evidence type="ECO:0000313" key="1">
    <source>
        <dbReference type="EMBL" id="GJN35889.1"/>
    </source>
</evidence>
<reference evidence="1" key="2">
    <citation type="submission" date="2021-12" db="EMBL/GenBank/DDBJ databases">
        <title>Resequencing data analysis of finger millet.</title>
        <authorList>
            <person name="Hatakeyama M."/>
            <person name="Aluri S."/>
            <person name="Balachadran M.T."/>
            <person name="Sivarajan S.R."/>
            <person name="Poveda L."/>
            <person name="Shimizu-Inatsugi R."/>
            <person name="Schlapbach R."/>
            <person name="Sreeman S.M."/>
            <person name="Shimizu K.K."/>
        </authorList>
    </citation>
    <scope>NUCLEOTIDE SEQUENCE</scope>
</reference>
<proteinExistence type="predicted"/>
<dbReference type="EMBL" id="BQKI01000088">
    <property type="protein sequence ID" value="GJN35889.1"/>
    <property type="molecule type" value="Genomic_DNA"/>
</dbReference>
<protein>
    <submittedName>
        <fullName evidence="1">Uncharacterized protein</fullName>
    </submittedName>
</protein>